<organism evidence="13 14">
    <name type="scientific">Legionella londiniensis</name>
    <dbReference type="NCBI Taxonomy" id="45068"/>
    <lineage>
        <taxon>Bacteria</taxon>
        <taxon>Pseudomonadati</taxon>
        <taxon>Pseudomonadota</taxon>
        <taxon>Gammaproteobacteria</taxon>
        <taxon>Legionellales</taxon>
        <taxon>Legionellaceae</taxon>
        <taxon>Legionella</taxon>
    </lineage>
</organism>
<keyword evidence="10 12" id="KW-0472">Membrane</keyword>
<evidence type="ECO:0000256" key="12">
    <source>
        <dbReference type="SAM" id="Phobius"/>
    </source>
</evidence>
<comment type="function">
    <text evidence="1">Part of the ABC transporter complex LptBFG involved in the translocation of lipopolysaccharide (LPS) from the inner membrane to the outer membrane.</text>
</comment>
<accession>A0A0W0VR52</accession>
<keyword evidence="5" id="KW-0813">Transport</keyword>
<keyword evidence="8 12" id="KW-0812">Transmembrane</keyword>
<dbReference type="Proteomes" id="UP000054997">
    <property type="component" value="Unassembled WGS sequence"/>
</dbReference>
<feature type="transmembrane region" description="Helical" evidence="12">
    <location>
        <begin position="101"/>
        <end position="120"/>
    </location>
</feature>
<feature type="transmembrane region" description="Helical" evidence="12">
    <location>
        <begin position="59"/>
        <end position="81"/>
    </location>
</feature>
<evidence type="ECO:0000313" key="13">
    <source>
        <dbReference type="EMBL" id="KTD22590.1"/>
    </source>
</evidence>
<keyword evidence="9 12" id="KW-1133">Transmembrane helix</keyword>
<dbReference type="OrthoDB" id="9778062at2"/>
<dbReference type="AlphaFoldDB" id="A0A0W0VR52"/>
<reference evidence="13 14" key="1">
    <citation type="submission" date="2015-11" db="EMBL/GenBank/DDBJ databases">
        <title>Genomic analysis of 38 Legionella species identifies large and diverse effector repertoires.</title>
        <authorList>
            <person name="Burstein D."/>
            <person name="Amaro F."/>
            <person name="Zusman T."/>
            <person name="Lifshitz Z."/>
            <person name="Cohen O."/>
            <person name="Gilbert J.A."/>
            <person name="Pupko T."/>
            <person name="Shuman H.A."/>
            <person name="Segal G."/>
        </authorList>
    </citation>
    <scope>NUCLEOTIDE SEQUENCE [LARGE SCALE GENOMIC DNA]</scope>
    <source>
        <strain evidence="13 14">ATCC 49505</strain>
    </source>
</reference>
<evidence type="ECO:0000256" key="8">
    <source>
        <dbReference type="ARBA" id="ARBA00022692"/>
    </source>
</evidence>
<dbReference type="EMBL" id="LNYK01000007">
    <property type="protein sequence ID" value="KTD22590.1"/>
    <property type="molecule type" value="Genomic_DNA"/>
</dbReference>
<keyword evidence="7" id="KW-0997">Cell inner membrane</keyword>
<name>A0A0W0VR52_9GAMM</name>
<dbReference type="GO" id="GO:0015920">
    <property type="term" value="P:lipopolysaccharide transport"/>
    <property type="evidence" value="ECO:0007669"/>
    <property type="project" value="TreeGrafter"/>
</dbReference>
<proteinExistence type="inferred from homology"/>
<dbReference type="PANTHER" id="PTHR33529">
    <property type="entry name" value="SLR0882 PROTEIN-RELATED"/>
    <property type="match status" value="1"/>
</dbReference>
<sequence>MIIFRYLAKEVFITLASLTTILMLIFMSNQFMRYLSRAASGKIPAVFIMKLMMLELPNLMGLLLPLGFYVALLLAYGRLYAESEMTVLQACGYGPNQLLKHSFIMASVVAGAVMIIMLWVSPMIAVERAKLLRTTGIQTLIKTIVPGRFREIPGGRQVFYVEKMNPAHTEAKHVFLAKLVEKNNRQQWDVIWADKAYAETEESTGEDYIILQDGKAYEGQPGKADYQVAEFSDYRARLPHPVSAVSEDIRTAATKTLWPLNNPDRQKAAELQWRLSIPIMVFVLTLVAVPLSRVSPRSGKYAKLLPAVVLFIIYANFMFVARDWLIAGKLPIWLGMGWLHFAVAAFGLFLIWRNGKKLS</sequence>
<evidence type="ECO:0000256" key="2">
    <source>
        <dbReference type="ARBA" id="ARBA00004429"/>
    </source>
</evidence>
<evidence type="ECO:0000256" key="11">
    <source>
        <dbReference type="ARBA" id="ARBA00026081"/>
    </source>
</evidence>
<feature type="transmembrane region" description="Helical" evidence="12">
    <location>
        <begin position="275"/>
        <end position="295"/>
    </location>
</feature>
<feature type="transmembrane region" description="Helical" evidence="12">
    <location>
        <begin position="332"/>
        <end position="352"/>
    </location>
</feature>
<dbReference type="GO" id="GO:0043190">
    <property type="term" value="C:ATP-binding cassette (ABC) transporter complex"/>
    <property type="evidence" value="ECO:0007669"/>
    <property type="project" value="InterPro"/>
</dbReference>
<dbReference type="InterPro" id="IPR030922">
    <property type="entry name" value="LptF"/>
</dbReference>
<dbReference type="PATRIC" id="fig|45068.5.peg.500"/>
<dbReference type="Pfam" id="PF03739">
    <property type="entry name" value="LptF_LptG"/>
    <property type="match status" value="1"/>
</dbReference>
<comment type="subcellular location">
    <subcellularLocation>
        <location evidence="2">Cell inner membrane</location>
        <topology evidence="2">Multi-pass membrane protein</topology>
    </subcellularLocation>
</comment>
<dbReference type="RefSeq" id="WP_058528483.1">
    <property type="nucleotide sequence ID" value="NZ_CAAAHZ010000001.1"/>
</dbReference>
<dbReference type="InterPro" id="IPR005495">
    <property type="entry name" value="LptG/LptF_permease"/>
</dbReference>
<comment type="caution">
    <text evidence="13">The sequence shown here is derived from an EMBL/GenBank/DDBJ whole genome shotgun (WGS) entry which is preliminary data.</text>
</comment>
<evidence type="ECO:0000256" key="6">
    <source>
        <dbReference type="ARBA" id="ARBA00022475"/>
    </source>
</evidence>
<evidence type="ECO:0000256" key="4">
    <source>
        <dbReference type="ARBA" id="ARBA00014213"/>
    </source>
</evidence>
<evidence type="ECO:0000256" key="3">
    <source>
        <dbReference type="ARBA" id="ARBA00007725"/>
    </source>
</evidence>
<comment type="subunit">
    <text evidence="11">Component of the lipopolysaccharide transport and assembly complex. The LptBFG transporter is composed of two ATP-binding proteins (LptB) and two transmembrane proteins (LptF and LptG).</text>
</comment>
<evidence type="ECO:0000256" key="7">
    <source>
        <dbReference type="ARBA" id="ARBA00022519"/>
    </source>
</evidence>
<dbReference type="STRING" id="45068.Llon_0464"/>
<dbReference type="NCBIfam" id="TIGR04407">
    <property type="entry name" value="LptF_YjgP"/>
    <property type="match status" value="1"/>
</dbReference>
<evidence type="ECO:0000256" key="10">
    <source>
        <dbReference type="ARBA" id="ARBA00023136"/>
    </source>
</evidence>
<feature type="transmembrane region" description="Helical" evidence="12">
    <location>
        <begin position="301"/>
        <end position="320"/>
    </location>
</feature>
<dbReference type="GO" id="GO:0055085">
    <property type="term" value="P:transmembrane transport"/>
    <property type="evidence" value="ECO:0007669"/>
    <property type="project" value="InterPro"/>
</dbReference>
<evidence type="ECO:0000313" key="14">
    <source>
        <dbReference type="Proteomes" id="UP000054997"/>
    </source>
</evidence>
<protein>
    <recommendedName>
        <fullName evidence="4">Lipopolysaccharide export system permease protein LptF</fullName>
    </recommendedName>
</protein>
<evidence type="ECO:0000256" key="5">
    <source>
        <dbReference type="ARBA" id="ARBA00022448"/>
    </source>
</evidence>
<evidence type="ECO:0000256" key="9">
    <source>
        <dbReference type="ARBA" id="ARBA00022989"/>
    </source>
</evidence>
<gene>
    <name evidence="13" type="ORF">Llon_0464</name>
</gene>
<keyword evidence="6" id="KW-1003">Cell membrane</keyword>
<keyword evidence="14" id="KW-1185">Reference proteome</keyword>
<dbReference type="PANTHER" id="PTHR33529:SF7">
    <property type="entry name" value="LIPOPOLYSACCHARIDE EXPORT SYSTEM PERMEASE PROTEIN LPTF"/>
    <property type="match status" value="1"/>
</dbReference>
<comment type="similarity">
    <text evidence="3">Belongs to the LptF/LptG family.</text>
</comment>
<evidence type="ECO:0000256" key="1">
    <source>
        <dbReference type="ARBA" id="ARBA00002265"/>
    </source>
</evidence>
<feature type="transmembrane region" description="Helical" evidence="12">
    <location>
        <begin position="6"/>
        <end position="27"/>
    </location>
</feature>